<dbReference type="InterPro" id="IPR000843">
    <property type="entry name" value="HTH_LacI"/>
</dbReference>
<dbReference type="PANTHER" id="PTHR30146">
    <property type="entry name" value="LACI-RELATED TRANSCRIPTIONAL REPRESSOR"/>
    <property type="match status" value="1"/>
</dbReference>
<sequence length="355" mass="40444">MSKHVTIQDIADALGLSRNTVSKAINNTGVLSDSTRKKVLQKTVEMGYKQFTYMNPEQLKFSPQEATPQKSHGEIAILTCAPLDNFHFSSTMLDKLQRETTQLGYSITMHRVSNEEQANYQLPISFHPENVCGIICIETFNYDYAKMICDLDIPVLFVDHPVLMGKPLPADRLLMNNQDEIFAFVREMKKCGKTNIGFIGEQLHCQSFFERCMATRNALYINSLPINEEFFIIDAPKDTLTDYKTYLFNYIQNLKELPDVFVCANDFIAFDLMQILRQLNIQVPEDICLCGFDDSPAAKLITPPLTSIHIHNEILGVCAIDLLLSRIKDPTLNYRTVYTETNIVYRESVNIAPTK</sequence>
<evidence type="ECO:0000313" key="6">
    <source>
        <dbReference type="EMBL" id="MBC8629117.1"/>
    </source>
</evidence>
<evidence type="ECO:0000256" key="3">
    <source>
        <dbReference type="ARBA" id="ARBA00023125"/>
    </source>
</evidence>
<dbReference type="RefSeq" id="WP_118701275.1">
    <property type="nucleotide sequence ID" value="NZ_JACRTP010000004.1"/>
</dbReference>
<dbReference type="Gene3D" id="1.10.260.40">
    <property type="entry name" value="lambda repressor-like DNA-binding domains"/>
    <property type="match status" value="1"/>
</dbReference>
<evidence type="ECO:0000256" key="4">
    <source>
        <dbReference type="ARBA" id="ARBA00023163"/>
    </source>
</evidence>
<gene>
    <name evidence="6" type="ORF">H8712_10930</name>
</gene>
<dbReference type="SUPFAM" id="SSF53822">
    <property type="entry name" value="Periplasmic binding protein-like I"/>
    <property type="match status" value="1"/>
</dbReference>
<name>A0ABR7PCX4_9FIRM</name>
<dbReference type="Pfam" id="PF13377">
    <property type="entry name" value="Peripla_BP_3"/>
    <property type="match status" value="1"/>
</dbReference>
<proteinExistence type="predicted"/>
<dbReference type="SMART" id="SM00354">
    <property type="entry name" value="HTH_LACI"/>
    <property type="match status" value="1"/>
</dbReference>
<protein>
    <submittedName>
        <fullName evidence="6">LacI family DNA-binding transcriptional regulator</fullName>
    </submittedName>
</protein>
<dbReference type="Pfam" id="PF00356">
    <property type="entry name" value="LacI"/>
    <property type="match status" value="1"/>
</dbReference>
<reference evidence="6 7" key="1">
    <citation type="submission" date="2020-08" db="EMBL/GenBank/DDBJ databases">
        <title>Genome public.</title>
        <authorList>
            <person name="Liu C."/>
            <person name="Sun Q."/>
        </authorList>
    </citation>
    <scope>NUCLEOTIDE SEQUENCE [LARGE SCALE GENOMIC DNA]</scope>
    <source>
        <strain evidence="6 7">3_YM_SP_D4_24.mj</strain>
    </source>
</reference>
<evidence type="ECO:0000313" key="7">
    <source>
        <dbReference type="Proteomes" id="UP000661649"/>
    </source>
</evidence>
<dbReference type="Gene3D" id="3.40.50.2300">
    <property type="match status" value="2"/>
</dbReference>
<organism evidence="6 7">
    <name type="scientific">Blautia stercoris</name>
    <dbReference type="NCBI Taxonomy" id="871664"/>
    <lineage>
        <taxon>Bacteria</taxon>
        <taxon>Bacillati</taxon>
        <taxon>Bacillota</taxon>
        <taxon>Clostridia</taxon>
        <taxon>Lachnospirales</taxon>
        <taxon>Lachnospiraceae</taxon>
        <taxon>Blautia</taxon>
    </lineage>
</organism>
<keyword evidence="1" id="KW-0678">Repressor</keyword>
<keyword evidence="4" id="KW-0804">Transcription</keyword>
<dbReference type="SUPFAM" id="SSF47413">
    <property type="entry name" value="lambda repressor-like DNA-binding domains"/>
    <property type="match status" value="1"/>
</dbReference>
<keyword evidence="7" id="KW-1185">Reference proteome</keyword>
<keyword evidence="2" id="KW-0805">Transcription regulation</keyword>
<dbReference type="PANTHER" id="PTHR30146:SF148">
    <property type="entry name" value="HTH-TYPE TRANSCRIPTIONAL REPRESSOR PURR-RELATED"/>
    <property type="match status" value="1"/>
</dbReference>
<evidence type="ECO:0000259" key="5">
    <source>
        <dbReference type="PROSITE" id="PS50932"/>
    </source>
</evidence>
<comment type="caution">
    <text evidence="6">The sequence shown here is derived from an EMBL/GenBank/DDBJ whole genome shotgun (WGS) entry which is preliminary data.</text>
</comment>
<dbReference type="Proteomes" id="UP000661649">
    <property type="component" value="Unassembled WGS sequence"/>
</dbReference>
<dbReference type="InterPro" id="IPR010982">
    <property type="entry name" value="Lambda_DNA-bd_dom_sf"/>
</dbReference>
<feature type="domain" description="HTH lacI-type" evidence="5">
    <location>
        <begin position="5"/>
        <end position="49"/>
    </location>
</feature>
<accession>A0ABR7PCX4</accession>
<dbReference type="GO" id="GO:0003677">
    <property type="term" value="F:DNA binding"/>
    <property type="evidence" value="ECO:0007669"/>
    <property type="project" value="UniProtKB-KW"/>
</dbReference>
<evidence type="ECO:0000256" key="1">
    <source>
        <dbReference type="ARBA" id="ARBA00022491"/>
    </source>
</evidence>
<dbReference type="CDD" id="cd01392">
    <property type="entry name" value="HTH_LacI"/>
    <property type="match status" value="1"/>
</dbReference>
<keyword evidence="3 6" id="KW-0238">DNA-binding</keyword>
<dbReference type="InterPro" id="IPR046335">
    <property type="entry name" value="LacI/GalR-like_sensor"/>
</dbReference>
<dbReference type="InterPro" id="IPR028082">
    <property type="entry name" value="Peripla_BP_I"/>
</dbReference>
<evidence type="ECO:0000256" key="2">
    <source>
        <dbReference type="ARBA" id="ARBA00023015"/>
    </source>
</evidence>
<dbReference type="EMBL" id="JACRTP010000004">
    <property type="protein sequence ID" value="MBC8629117.1"/>
    <property type="molecule type" value="Genomic_DNA"/>
</dbReference>
<dbReference type="PROSITE" id="PS50932">
    <property type="entry name" value="HTH_LACI_2"/>
    <property type="match status" value="1"/>
</dbReference>